<organism evidence="1 2">
    <name type="scientific">Lysinibacillus xylanilyticus</name>
    <dbReference type="NCBI Taxonomy" id="582475"/>
    <lineage>
        <taxon>Bacteria</taxon>
        <taxon>Bacillati</taxon>
        <taxon>Bacillota</taxon>
        <taxon>Bacilli</taxon>
        <taxon>Bacillales</taxon>
        <taxon>Bacillaceae</taxon>
        <taxon>Lysinibacillus</taxon>
    </lineage>
</organism>
<dbReference type="EMBL" id="JBFRHK010000013">
    <property type="protein sequence ID" value="MEX3747093.1"/>
    <property type="molecule type" value="Genomic_DNA"/>
</dbReference>
<accession>A0ABV3W1N2</accession>
<dbReference type="Proteomes" id="UP001558534">
    <property type="component" value="Unassembled WGS sequence"/>
</dbReference>
<sequence length="121" mass="14056">MMKVGGFLQESINDKFHDAEIYCIKINKNSLDLYLSLINKIDKVIIFVSPVFWKFTSFEQQNVIFEFSTFDGKTIPDFLLEEYPELNNFKMSSYQISYLDSSIGLGGIIVHELLEILEINK</sequence>
<keyword evidence="2" id="KW-1185">Reference proteome</keyword>
<gene>
    <name evidence="1" type="ORF">AB1300_18435</name>
</gene>
<name>A0ABV3W1N2_9BACI</name>
<proteinExistence type="predicted"/>
<evidence type="ECO:0000313" key="1">
    <source>
        <dbReference type="EMBL" id="MEX3747093.1"/>
    </source>
</evidence>
<evidence type="ECO:0000313" key="2">
    <source>
        <dbReference type="Proteomes" id="UP001558534"/>
    </source>
</evidence>
<reference evidence="1 2" key="1">
    <citation type="submission" date="2024-07" db="EMBL/GenBank/DDBJ databases">
        <title>Characterization of a bacterium isolated from hydrolysated instant sea cucumber by whole-genome sequencing and metabolomics.</title>
        <authorList>
            <person name="Luo X."/>
            <person name="Zhang Z."/>
            <person name="Zheng Z."/>
            <person name="Zhang W."/>
            <person name="Ming T."/>
            <person name="Jiao L."/>
            <person name="Su X."/>
            <person name="Kong F."/>
            <person name="Xu J."/>
        </authorList>
    </citation>
    <scope>NUCLEOTIDE SEQUENCE [LARGE SCALE GENOMIC DNA]</scope>
    <source>
        <strain evidence="1 2">XL-2024</strain>
    </source>
</reference>
<dbReference type="RefSeq" id="WP_368637658.1">
    <property type="nucleotide sequence ID" value="NZ_JBFRHK010000013.1"/>
</dbReference>
<comment type="caution">
    <text evidence="1">The sequence shown here is derived from an EMBL/GenBank/DDBJ whole genome shotgun (WGS) entry which is preliminary data.</text>
</comment>
<protein>
    <submittedName>
        <fullName evidence="1">Uncharacterized protein</fullName>
    </submittedName>
</protein>